<dbReference type="EMBL" id="DS231615">
    <property type="protein sequence ID" value="EDU40470.1"/>
    <property type="molecule type" value="Genomic_DNA"/>
</dbReference>
<feature type="chain" id="PRO_5002782115" evidence="1">
    <location>
        <begin position="17"/>
        <end position="145"/>
    </location>
</feature>
<gene>
    <name evidence="2" type="ORF">PTRG_01032</name>
</gene>
<dbReference type="AlphaFoldDB" id="B2VUH6"/>
<sequence>MRLIIASPAIFALALASSPIKPRQSPDPVHTVDACCGPPAPGPVGAPANWCQDRWGKNTYCKSSAWNLRISVARLPVSQIPAGFICTGDALYKKATVHHARAGCRATQARVGAFYLGLGFNTMRLPPAYWALALQKNVVRARVGD</sequence>
<organism evidence="2 3">
    <name type="scientific">Pyrenophora tritici-repentis (strain Pt-1C-BFP)</name>
    <name type="common">Wheat tan spot fungus</name>
    <name type="synonym">Drechslera tritici-repentis</name>
    <dbReference type="NCBI Taxonomy" id="426418"/>
    <lineage>
        <taxon>Eukaryota</taxon>
        <taxon>Fungi</taxon>
        <taxon>Dikarya</taxon>
        <taxon>Ascomycota</taxon>
        <taxon>Pezizomycotina</taxon>
        <taxon>Dothideomycetes</taxon>
        <taxon>Pleosporomycetidae</taxon>
        <taxon>Pleosporales</taxon>
        <taxon>Pleosporineae</taxon>
        <taxon>Pleosporaceae</taxon>
        <taxon>Pyrenophora</taxon>
    </lineage>
</organism>
<proteinExistence type="predicted"/>
<dbReference type="HOGENOM" id="CLU_1787800_0_0_1"/>
<evidence type="ECO:0000313" key="2">
    <source>
        <dbReference type="EMBL" id="EDU40470.1"/>
    </source>
</evidence>
<dbReference type="InParanoid" id="B2VUH6"/>
<dbReference type="Proteomes" id="UP000001471">
    <property type="component" value="Unassembled WGS sequence"/>
</dbReference>
<protein>
    <submittedName>
        <fullName evidence="2">Uncharacterized protein</fullName>
    </submittedName>
</protein>
<evidence type="ECO:0000313" key="3">
    <source>
        <dbReference type="Proteomes" id="UP000001471"/>
    </source>
</evidence>
<feature type="signal peptide" evidence="1">
    <location>
        <begin position="1"/>
        <end position="16"/>
    </location>
</feature>
<keyword evidence="1" id="KW-0732">Signal</keyword>
<accession>B2VUH6</accession>
<name>B2VUH6_PYRTR</name>
<reference evidence="3" key="1">
    <citation type="journal article" date="2013" name="G3 (Bethesda)">
        <title>Comparative genomics of a plant-pathogenic fungus, Pyrenophora tritici-repentis, reveals transduplication and the impact of repeat elements on pathogenicity and population divergence.</title>
        <authorList>
            <person name="Manning V.A."/>
            <person name="Pandelova I."/>
            <person name="Dhillon B."/>
            <person name="Wilhelm L.J."/>
            <person name="Goodwin S.B."/>
            <person name="Berlin A.M."/>
            <person name="Figueroa M."/>
            <person name="Freitag M."/>
            <person name="Hane J.K."/>
            <person name="Henrissat B."/>
            <person name="Holman W.H."/>
            <person name="Kodira C.D."/>
            <person name="Martin J."/>
            <person name="Oliver R.P."/>
            <person name="Robbertse B."/>
            <person name="Schackwitz W."/>
            <person name="Schwartz D.C."/>
            <person name="Spatafora J.W."/>
            <person name="Turgeon B.G."/>
            <person name="Yandava C."/>
            <person name="Young S."/>
            <person name="Zhou S."/>
            <person name="Zeng Q."/>
            <person name="Grigoriev I.V."/>
            <person name="Ma L.-J."/>
            <person name="Ciuffetti L.M."/>
        </authorList>
    </citation>
    <scope>NUCLEOTIDE SEQUENCE [LARGE SCALE GENOMIC DNA]</scope>
    <source>
        <strain evidence="3">Pt-1C-BFP</strain>
    </source>
</reference>
<evidence type="ECO:0000256" key="1">
    <source>
        <dbReference type="SAM" id="SignalP"/>
    </source>
</evidence>